<proteinExistence type="predicted"/>
<dbReference type="PROSITE" id="PS00615">
    <property type="entry name" value="C_TYPE_LECTIN_1"/>
    <property type="match status" value="1"/>
</dbReference>
<accession>A0A267GLS0</accession>
<dbReference type="SUPFAM" id="SSF56436">
    <property type="entry name" value="C-type lectin-like"/>
    <property type="match status" value="2"/>
</dbReference>
<dbReference type="SMART" id="SM00034">
    <property type="entry name" value="CLECT"/>
    <property type="match status" value="2"/>
</dbReference>
<reference evidence="3 4" key="1">
    <citation type="submission" date="2017-06" db="EMBL/GenBank/DDBJ databases">
        <title>A platform for efficient transgenesis in Macrostomum lignano, a flatworm model organism for stem cell research.</title>
        <authorList>
            <person name="Berezikov E."/>
        </authorList>
    </citation>
    <scope>NUCLEOTIDE SEQUENCE [LARGE SCALE GENOMIC DNA]</scope>
    <source>
        <strain evidence="3">DV1</strain>
        <tissue evidence="3">Whole organism</tissue>
    </source>
</reference>
<dbReference type="InterPro" id="IPR018378">
    <property type="entry name" value="C-type_lectin_CS"/>
</dbReference>
<dbReference type="Proteomes" id="UP000215902">
    <property type="component" value="Unassembled WGS sequence"/>
</dbReference>
<feature type="non-terminal residue" evidence="3">
    <location>
        <position position="1"/>
    </location>
</feature>
<dbReference type="OrthoDB" id="6158097at2759"/>
<dbReference type="AlphaFoldDB" id="A0A267GLS0"/>
<evidence type="ECO:0000313" key="3">
    <source>
        <dbReference type="EMBL" id="PAA86961.1"/>
    </source>
</evidence>
<evidence type="ECO:0000259" key="2">
    <source>
        <dbReference type="PROSITE" id="PS50041"/>
    </source>
</evidence>
<dbReference type="EMBL" id="NIVC01000255">
    <property type="protein sequence ID" value="PAA86961.1"/>
    <property type="molecule type" value="Genomic_DNA"/>
</dbReference>
<evidence type="ECO:0000256" key="1">
    <source>
        <dbReference type="ARBA" id="ARBA00023157"/>
    </source>
</evidence>
<keyword evidence="4" id="KW-1185">Reference proteome</keyword>
<dbReference type="InterPro" id="IPR016187">
    <property type="entry name" value="CTDL_fold"/>
</dbReference>
<name>A0A267GLS0_9PLAT</name>
<dbReference type="InterPro" id="IPR001304">
    <property type="entry name" value="C-type_lectin-like"/>
</dbReference>
<comment type="caution">
    <text evidence="3">The sequence shown here is derived from an EMBL/GenBank/DDBJ whole genome shotgun (WGS) entry which is preliminary data.</text>
</comment>
<dbReference type="InterPro" id="IPR016186">
    <property type="entry name" value="C-type_lectin-like/link_sf"/>
</dbReference>
<sequence>HRAHSCYKWFSEPNYWFQAEQTCLSHRAQLASIQSEQENRLVGRLSHCRDAWIGLFGTDLDRLADPTSYRWTDGVGGVGSFERHNFSQLDSVHKPLIRSDGEWWLNSLYHERHPFVCKLSANSSSLVDLWWRSKGRCPSGWWLHDEQCYVMPQFEANFNEANFYCQRNSSQLASVLTQSELDFVNKLSFGIDSCESAELLDSVWLGLIKLNPCFPDSAGRELCYQWTDFSGKHDNKLPAWETGHPDSADWTVNCVTLSAGRLRSDRCHSRHRFVCKTEASDGIVAAFDFRRGLDNLVDPRTFAIEDQFGVKRSAEDGACFKQNSSASYGELYNVGAPVAFNESIWNAAEWTMYFRLTRSNGRWVRFLSVLRDHLRPNWSRSLYADIYQYPGDGFTFDVFQRDLGNSTHFLWHHNTYHFNGSGCAGSWCDIRLAMKNRILASPAIGEPLNVEYGNSTRVAEELGLQQLQLGNIYASSSSSQRLCVRCFGVARRQLSADEVRQAMSAFCP</sequence>
<dbReference type="CDD" id="cd00037">
    <property type="entry name" value="CLECT"/>
    <property type="match status" value="2"/>
</dbReference>
<keyword evidence="1" id="KW-1015">Disulfide bond</keyword>
<dbReference type="STRING" id="282301.A0A267GLS0"/>
<evidence type="ECO:0000313" key="4">
    <source>
        <dbReference type="Proteomes" id="UP000215902"/>
    </source>
</evidence>
<organism evidence="3 4">
    <name type="scientific">Macrostomum lignano</name>
    <dbReference type="NCBI Taxonomy" id="282301"/>
    <lineage>
        <taxon>Eukaryota</taxon>
        <taxon>Metazoa</taxon>
        <taxon>Spiralia</taxon>
        <taxon>Lophotrochozoa</taxon>
        <taxon>Platyhelminthes</taxon>
        <taxon>Rhabditophora</taxon>
        <taxon>Macrostomorpha</taxon>
        <taxon>Macrostomida</taxon>
        <taxon>Macrostomidae</taxon>
        <taxon>Macrostomum</taxon>
    </lineage>
</organism>
<dbReference type="Pfam" id="PF00059">
    <property type="entry name" value="Lectin_C"/>
    <property type="match status" value="2"/>
</dbReference>
<dbReference type="PROSITE" id="PS50041">
    <property type="entry name" value="C_TYPE_LECTIN_2"/>
    <property type="match status" value="2"/>
</dbReference>
<dbReference type="Gene3D" id="3.10.100.10">
    <property type="entry name" value="Mannose-Binding Protein A, subunit A"/>
    <property type="match status" value="2"/>
</dbReference>
<feature type="domain" description="C-type lectin" evidence="2">
    <location>
        <begin position="144"/>
        <end position="276"/>
    </location>
</feature>
<protein>
    <recommendedName>
        <fullName evidence="2">C-type lectin domain-containing protein</fullName>
    </recommendedName>
</protein>
<dbReference type="PANTHER" id="PTHR22803">
    <property type="entry name" value="MANNOSE, PHOSPHOLIPASE, LECTIN RECEPTOR RELATED"/>
    <property type="match status" value="1"/>
</dbReference>
<feature type="domain" description="C-type lectin" evidence="2">
    <location>
        <begin position="2"/>
        <end position="118"/>
    </location>
</feature>
<dbReference type="InterPro" id="IPR050111">
    <property type="entry name" value="C-type_lectin/snaclec_domain"/>
</dbReference>
<gene>
    <name evidence="3" type="ORF">BOX15_Mlig006722g1</name>
</gene>